<reference evidence="31" key="3">
    <citation type="submission" date="2025-09" db="UniProtKB">
        <authorList>
            <consortium name="Ensembl"/>
        </authorList>
    </citation>
    <scope>IDENTIFICATION</scope>
</reference>
<evidence type="ECO:0000256" key="27">
    <source>
        <dbReference type="SAM" id="MobiDB-lite"/>
    </source>
</evidence>
<dbReference type="Gene3D" id="1.25.40.280">
    <property type="entry name" value="alix/aip1 like domains"/>
    <property type="match status" value="1"/>
</dbReference>
<dbReference type="Pfam" id="PF00102">
    <property type="entry name" value="Y_phosphatase"/>
    <property type="match status" value="1"/>
</dbReference>
<dbReference type="InterPro" id="IPR016130">
    <property type="entry name" value="Tyr_Pase_AS"/>
</dbReference>
<dbReference type="InterPro" id="IPR003595">
    <property type="entry name" value="Tyr_Pase_cat"/>
</dbReference>
<evidence type="ECO:0000256" key="13">
    <source>
        <dbReference type="ARBA" id="ARBA00022794"/>
    </source>
</evidence>
<evidence type="ECO:0000256" key="22">
    <source>
        <dbReference type="ARBA" id="ARBA00023273"/>
    </source>
</evidence>
<feature type="compositionally biased region" description="Polar residues" evidence="27">
    <location>
        <begin position="899"/>
        <end position="912"/>
    </location>
</feature>
<keyword evidence="13" id="KW-0970">Cilium biogenesis/degradation</keyword>
<evidence type="ECO:0000256" key="21">
    <source>
        <dbReference type="ARBA" id="ARBA00023242"/>
    </source>
</evidence>
<keyword evidence="14" id="KW-0378">Hydrolase</keyword>
<dbReference type="PROSITE" id="PS50056">
    <property type="entry name" value="TYR_PHOSPHATASE_2"/>
    <property type="match status" value="1"/>
</dbReference>
<evidence type="ECO:0000256" key="17">
    <source>
        <dbReference type="ARBA" id="ARBA00022927"/>
    </source>
</evidence>
<dbReference type="CDD" id="cd14539">
    <property type="entry name" value="PTP-N23"/>
    <property type="match status" value="1"/>
</dbReference>
<dbReference type="Bgee" id="ENSLACG00000000512">
    <property type="expression patterns" value="Expressed in pectoral fin and 4 other cell types or tissues"/>
</dbReference>
<keyword evidence="11" id="KW-0677">Repeat</keyword>
<dbReference type="FunCoup" id="H2ZT56">
    <property type="interactions" value="2969"/>
</dbReference>
<evidence type="ECO:0000259" key="29">
    <source>
        <dbReference type="PROSITE" id="PS50056"/>
    </source>
</evidence>
<dbReference type="Proteomes" id="UP000008672">
    <property type="component" value="Unassembled WGS sequence"/>
</dbReference>
<evidence type="ECO:0000256" key="24">
    <source>
        <dbReference type="ARBA" id="ARBA00055066"/>
    </source>
</evidence>
<dbReference type="SMART" id="SM00194">
    <property type="entry name" value="PTPc"/>
    <property type="match status" value="1"/>
</dbReference>
<reference evidence="31" key="2">
    <citation type="submission" date="2025-08" db="UniProtKB">
        <authorList>
            <consortium name="Ensembl"/>
        </authorList>
    </citation>
    <scope>IDENTIFICATION</scope>
</reference>
<organism evidence="31 32">
    <name type="scientific">Latimeria chalumnae</name>
    <name type="common">Coelacanth</name>
    <dbReference type="NCBI Taxonomy" id="7897"/>
    <lineage>
        <taxon>Eukaryota</taxon>
        <taxon>Metazoa</taxon>
        <taxon>Chordata</taxon>
        <taxon>Craniata</taxon>
        <taxon>Vertebrata</taxon>
        <taxon>Euteleostomi</taxon>
        <taxon>Coelacanthiformes</taxon>
        <taxon>Coelacanthidae</taxon>
        <taxon>Latimeria</taxon>
    </lineage>
</organism>
<keyword evidence="23" id="KW-0968">Cytoplasmic vesicle</keyword>
<dbReference type="STRING" id="7897.ENSLACP00000000577"/>
<dbReference type="GO" id="GO:0043328">
    <property type="term" value="P:protein transport to vacuole involved in ubiquitin-dependent protein catabolic process via the multivesicular body sorting pathway"/>
    <property type="evidence" value="ECO:0007669"/>
    <property type="project" value="TreeGrafter"/>
</dbReference>
<evidence type="ECO:0000256" key="11">
    <source>
        <dbReference type="ARBA" id="ARBA00022737"/>
    </source>
</evidence>
<evidence type="ECO:0000256" key="15">
    <source>
        <dbReference type="ARBA" id="ARBA00022803"/>
    </source>
</evidence>
<evidence type="ECO:0000313" key="32">
    <source>
        <dbReference type="Proteomes" id="UP000008672"/>
    </source>
</evidence>
<feature type="domain" description="Tyrosine-protein phosphatase" evidence="28">
    <location>
        <begin position="994"/>
        <end position="1226"/>
    </location>
</feature>
<reference evidence="32" key="1">
    <citation type="submission" date="2011-08" db="EMBL/GenBank/DDBJ databases">
        <title>The draft genome of Latimeria chalumnae.</title>
        <authorList>
            <person name="Di Palma F."/>
            <person name="Alfoldi J."/>
            <person name="Johnson J."/>
            <person name="Berlin A."/>
            <person name="Gnerre S."/>
            <person name="Jaffe D."/>
            <person name="MacCallum I."/>
            <person name="Young S."/>
            <person name="Walker B.J."/>
            <person name="Lander E."/>
            <person name="Lindblad-Toh K."/>
        </authorList>
    </citation>
    <scope>NUCLEOTIDE SEQUENCE [LARGE SCALE GENOMIC DNA]</scope>
    <source>
        <strain evidence="32">Wild caught</strain>
    </source>
</reference>
<keyword evidence="32" id="KW-1185">Reference proteome</keyword>
<dbReference type="InterPro" id="IPR004328">
    <property type="entry name" value="BRO1_dom"/>
</dbReference>
<feature type="compositionally biased region" description="Polar residues" evidence="27">
    <location>
        <begin position="776"/>
        <end position="796"/>
    </location>
</feature>
<evidence type="ECO:0000259" key="28">
    <source>
        <dbReference type="PROSITE" id="PS50055"/>
    </source>
</evidence>
<keyword evidence="19" id="KW-0969">Cilium</keyword>
<proteinExistence type="inferred from homology"/>
<keyword evidence="21" id="KW-0539">Nucleus</keyword>
<feature type="region of interest" description="Disordered" evidence="27">
    <location>
        <begin position="707"/>
        <end position="826"/>
    </location>
</feature>
<evidence type="ECO:0000256" key="2">
    <source>
        <dbReference type="ARBA" id="ARBA00004123"/>
    </source>
</evidence>
<evidence type="ECO:0000256" key="12">
    <source>
        <dbReference type="ARBA" id="ARBA00022753"/>
    </source>
</evidence>
<feature type="domain" description="BRO1" evidence="30">
    <location>
        <begin position="1"/>
        <end position="145"/>
    </location>
</feature>
<evidence type="ECO:0000256" key="20">
    <source>
        <dbReference type="ARBA" id="ARBA00023212"/>
    </source>
</evidence>
<evidence type="ECO:0000256" key="14">
    <source>
        <dbReference type="ARBA" id="ARBA00022801"/>
    </source>
</evidence>
<feature type="coiled-coil region" evidence="26">
    <location>
        <begin position="300"/>
        <end position="327"/>
    </location>
</feature>
<name>H2ZT56_LATCH</name>
<evidence type="ECO:0000256" key="8">
    <source>
        <dbReference type="ARBA" id="ARBA00022481"/>
    </source>
</evidence>
<evidence type="ECO:0000256" key="3">
    <source>
        <dbReference type="ARBA" id="ARBA00004177"/>
    </source>
</evidence>
<dbReference type="OMA" id="HQRPLHM"/>
<comment type="function">
    <text evidence="24">Plays a role in sorting of endocytic ubiquitinated cargos into multivesicular bodies (MVBs) via its interaction with the ESCRT-I complex (endosomal sorting complex required for transport I), and possibly also other ESCRT complexes. May act as a negative regulator of Ras-mediated mitogenic activity. Plays a role in ciliogenesis.</text>
</comment>
<dbReference type="HOGENOM" id="CLU_001129_0_0_1"/>
<evidence type="ECO:0000256" key="4">
    <source>
        <dbReference type="ARBA" id="ARBA00004541"/>
    </source>
</evidence>
<feature type="region of interest" description="Disordered" evidence="27">
    <location>
        <begin position="1380"/>
        <end position="1399"/>
    </location>
</feature>
<dbReference type="GO" id="GO:0030030">
    <property type="term" value="P:cell projection organization"/>
    <property type="evidence" value="ECO:0007669"/>
    <property type="project" value="UniProtKB-KW"/>
</dbReference>
<dbReference type="EMBL" id="AFYH01224008">
    <property type="status" value="NOT_ANNOTATED_CDS"/>
    <property type="molecule type" value="Genomic_DNA"/>
</dbReference>
<dbReference type="SMART" id="SM00404">
    <property type="entry name" value="PTPc_motif"/>
    <property type="match status" value="1"/>
</dbReference>
<dbReference type="InterPro" id="IPR029021">
    <property type="entry name" value="Prot-tyrosine_phosphatase-like"/>
</dbReference>
<dbReference type="GO" id="GO:0004725">
    <property type="term" value="F:protein tyrosine phosphatase activity"/>
    <property type="evidence" value="ECO:0007669"/>
    <property type="project" value="UniProtKB-EC"/>
</dbReference>
<keyword evidence="18 26" id="KW-0175">Coiled coil</keyword>
<keyword evidence="16" id="KW-0904">Protein phosphatase</keyword>
<evidence type="ECO:0000256" key="6">
    <source>
        <dbReference type="ARBA" id="ARBA00013064"/>
    </source>
</evidence>
<dbReference type="PRINTS" id="PR00700">
    <property type="entry name" value="PRTYPHPHTASE"/>
</dbReference>
<keyword evidence="17" id="KW-0653">Protein transport</keyword>
<dbReference type="EMBL" id="AFYH01224012">
    <property type="status" value="NOT_ANNOTATED_CDS"/>
    <property type="molecule type" value="Genomic_DNA"/>
</dbReference>
<keyword evidence="10" id="KW-0597">Phosphoprotein</keyword>
<dbReference type="GO" id="GO:0032456">
    <property type="term" value="P:endocytic recycling"/>
    <property type="evidence" value="ECO:0007669"/>
    <property type="project" value="TreeGrafter"/>
</dbReference>
<keyword evidence="12" id="KW-0967">Endosome</keyword>
<dbReference type="InterPro" id="IPR000242">
    <property type="entry name" value="PTP_cat"/>
</dbReference>
<dbReference type="EMBL" id="AFYH01224011">
    <property type="status" value="NOT_ANNOTATED_CDS"/>
    <property type="molecule type" value="Genomic_DNA"/>
</dbReference>
<dbReference type="GO" id="GO:0005634">
    <property type="term" value="C:nucleus"/>
    <property type="evidence" value="ECO:0007669"/>
    <property type="project" value="UniProtKB-SubCell"/>
</dbReference>
<dbReference type="PROSITE" id="PS51180">
    <property type="entry name" value="BRO1"/>
    <property type="match status" value="1"/>
</dbReference>
<evidence type="ECO:0000256" key="19">
    <source>
        <dbReference type="ARBA" id="ARBA00023069"/>
    </source>
</evidence>
<dbReference type="Gene3D" id="1.20.120.560">
    <property type="entry name" value="alix/aip1 in complex with the ypdl late domain"/>
    <property type="match status" value="1"/>
</dbReference>
<dbReference type="PROSITE" id="PS00383">
    <property type="entry name" value="TYR_PHOSPHATASE_1"/>
    <property type="match status" value="1"/>
</dbReference>
<evidence type="ECO:0000313" key="31">
    <source>
        <dbReference type="Ensembl" id="ENSLACP00000000577.1"/>
    </source>
</evidence>
<feature type="region of interest" description="Disordered" evidence="27">
    <location>
        <begin position="625"/>
        <end position="688"/>
    </location>
</feature>
<keyword evidence="7" id="KW-0813">Transport</keyword>
<dbReference type="EMBL" id="AFYH01224010">
    <property type="status" value="NOT_ANNOTATED_CDS"/>
    <property type="molecule type" value="Genomic_DNA"/>
</dbReference>
<dbReference type="Pfam" id="PF03097">
    <property type="entry name" value="BRO1"/>
    <property type="match status" value="1"/>
</dbReference>
<feature type="domain" description="Tyrosine specific protein phosphatases" evidence="29">
    <location>
        <begin position="1139"/>
        <end position="1217"/>
    </location>
</feature>
<dbReference type="Ensembl" id="ENSLACT00000000580.1">
    <property type="protein sequence ID" value="ENSLACP00000000577.1"/>
    <property type="gene ID" value="ENSLACG00000000512.1"/>
</dbReference>
<dbReference type="FunFam" id="3.90.190.10:FF:000061">
    <property type="entry name" value="tyrosine-protein phosphatase non-receptor type 23 isoform X1"/>
    <property type="match status" value="1"/>
</dbReference>
<dbReference type="GeneTree" id="ENSGT00940000157687"/>
<accession>H2ZT56</accession>
<feature type="compositionally biased region" description="Polar residues" evidence="27">
    <location>
        <begin position="707"/>
        <end position="717"/>
    </location>
</feature>
<dbReference type="InParanoid" id="H2ZT56"/>
<dbReference type="SUPFAM" id="SSF52799">
    <property type="entry name" value="(Phosphotyrosine protein) phosphatases II"/>
    <property type="match status" value="1"/>
</dbReference>
<sequence length="1414" mass="156537">HMGKQAEEQQKYGERLAYLQSALDKLNEAIKLSKKKKKKKKQKKLSSCLKITNLLIHSRYNSAKKDNDFIYHEAVPALDTLPSVKGAPLVKALPVNPTDPSVTGPDIFSKLVPMAAHEASSLYSEEKAKLLRDIMSKIESKNEVLEQFMDSLRLDPETVDNLDMYSHIPPILMEKCAALSVRPDTVKNLIQSMQVYHSFQTTLLESLEFKTKLKETDERVDRLIIRELKEDRCATVTTIGKTLKKRHIVNVSAMAVRRRLHKQPNTSVSNCKSVGISNPLNMINICFPHPSEDKGVLQNVKRMLSKVQEMKEQRISLEKQLREMIQKDDITTALVTADRSEMKRLFEEQLKKYEQLKVYIEQNLTAQENILKALTEANVKYAAVRKILTEAEHKWNTTVQSLVASYETYEDLMKKSQEGKEFYSDLESKVARLLEKAKGICKECEEERQQILEKEVKKKPPPRPTAPKPPLQKRTSDSALALTDLPEDLRSLPPEVLERPVGPEAFLGARASCHPLLPPGPFPAISHSGLPHPSGGPALSQQMMRPPGPSQMMPPQSTGPPPVQPGFPVPARGPSHQHMPVSVSAPHPFNTALPNVSYGVSHQIPSSVTVPGLHPAQFSGPVPGGNDIPQQSQGIRPSTTTVDSIQAPIPSFPQVPRVQMPRPAFNNQPTQTHPHFPLTGPPSHMYQPPAQVQVSKDLQPQFIPQSRLQMQPQAQHSQHPHFQAQLHPQQRGMTPSPVPPQSQLPPQAPAQVPSQPTVPSQIPPQAIGQAQIPTQHGQHYQLPSHNALPQQGLPQQPSVPPASATQVSPMPFGHAPSAVHPGHQQATLQNQMPAAAQIPMVAPQTASAGQPTPHHIPPSLSPALNQIQPSVIGPRPPTPSPSPSPRQSSSTDDLLSSSPESQHGGSKPSVNQPLLLPTKADSKDGQKPKGIQLIEKDPYEKPEHIIKLLSELDNFRSIVDSLEKPGSMWKDLQDAQEKDARQFSIAIARCYTMKNRHQDIMPFDKNRIVLQSGKDDYINASIIEDLSSYCPRIIATQAPLVGTASDFWLMIYEQKVSLIVMLVSEQEVEKQKVIRYFPTERGQQMMHGPITLILTSVKVTQTHLERMITLQYRDQSLKRTIVHLQFTSWPELGLPDSKSNLVRFVQEVNGHYFHQRPLHMPVVVHCSSGVGRTGAFCLVYAAMQEVEAGNGIPDLALLVRKMRQQRKHMLQEKLHLKFCYETVLKHVEQVLQRHGIMPPSSNKAPNAAAQKLYSHQESQDIVLGGDMPISSIQATIAKLSIKPFAVGVSSDSGEDLEFIFQPSTDIPTEEPQTDTSQSPAESLIDVHPPGINHAVVAAATTTTTTMGIPTSSSLDLLASLTPEAFTLDSSLKGKQKINKQSFLQPQNGQGLRVSGSTSDDPLSMLDPLWTLNKT</sequence>
<keyword evidence="20" id="KW-0206">Cytoskeleton</keyword>
<dbReference type="InterPro" id="IPR038499">
    <property type="entry name" value="BRO1_sf"/>
</dbReference>
<evidence type="ECO:0000256" key="16">
    <source>
        <dbReference type="ARBA" id="ARBA00022912"/>
    </source>
</evidence>
<dbReference type="PANTHER" id="PTHR23030:SF30">
    <property type="entry name" value="TYROSINE-PROTEIN PHOSPHATASE NON-RECEPTOR TYPE 23"/>
    <property type="match status" value="1"/>
</dbReference>
<evidence type="ECO:0000256" key="5">
    <source>
        <dbReference type="ARBA" id="ARBA00009649"/>
    </source>
</evidence>
<keyword evidence="8" id="KW-0488">Methylation</keyword>
<dbReference type="PANTHER" id="PTHR23030">
    <property type="entry name" value="PCD6 INTERACTING PROTEIN-RELATED"/>
    <property type="match status" value="1"/>
</dbReference>
<feature type="compositionally biased region" description="Low complexity" evidence="27">
    <location>
        <begin position="540"/>
        <end position="556"/>
    </location>
</feature>
<dbReference type="InterPro" id="IPR000387">
    <property type="entry name" value="Tyr_Pase_dom"/>
</dbReference>
<feature type="compositionally biased region" description="Pro residues" evidence="27">
    <location>
        <begin position="736"/>
        <end position="748"/>
    </location>
</feature>
<feature type="compositionally biased region" description="Low complexity" evidence="27">
    <location>
        <begin position="885"/>
        <end position="898"/>
    </location>
</feature>
<evidence type="ECO:0000256" key="25">
    <source>
        <dbReference type="ARBA" id="ARBA00072472"/>
    </source>
</evidence>
<evidence type="ECO:0000259" key="30">
    <source>
        <dbReference type="PROSITE" id="PS51180"/>
    </source>
</evidence>
<dbReference type="GO" id="GO:0005768">
    <property type="term" value="C:endosome"/>
    <property type="evidence" value="ECO:0007669"/>
    <property type="project" value="UniProtKB-SubCell"/>
</dbReference>
<feature type="region of interest" description="Disordered" evidence="27">
    <location>
        <begin position="452"/>
        <end position="477"/>
    </location>
</feature>
<dbReference type="Pfam" id="PF13949">
    <property type="entry name" value="ALIX_LYPXL_bnd"/>
    <property type="match status" value="1"/>
</dbReference>
<evidence type="ECO:0000256" key="10">
    <source>
        <dbReference type="ARBA" id="ARBA00022553"/>
    </source>
</evidence>
<evidence type="ECO:0000256" key="18">
    <source>
        <dbReference type="ARBA" id="ARBA00023054"/>
    </source>
</evidence>
<gene>
    <name evidence="31" type="primary">PTPN23</name>
</gene>
<feature type="region of interest" description="Disordered" evidence="27">
    <location>
        <begin position="529"/>
        <end position="563"/>
    </location>
</feature>
<evidence type="ECO:0000256" key="1">
    <source>
        <dbReference type="ARBA" id="ARBA00004120"/>
    </source>
</evidence>
<dbReference type="EMBL" id="AFYH01224009">
    <property type="status" value="NOT_ANNOTATED_CDS"/>
    <property type="molecule type" value="Genomic_DNA"/>
</dbReference>
<dbReference type="eggNOG" id="KOG2220">
    <property type="taxonomic scope" value="Eukaryota"/>
</dbReference>
<dbReference type="InterPro" id="IPR025304">
    <property type="entry name" value="ALIX_V_dom"/>
</dbReference>
<dbReference type="Gene3D" id="3.90.190.10">
    <property type="entry name" value="Protein tyrosine phosphatase superfamily"/>
    <property type="match status" value="1"/>
</dbReference>
<feature type="compositionally biased region" description="Pro residues" evidence="27">
    <location>
        <begin position="874"/>
        <end position="884"/>
    </location>
</feature>
<feature type="region of interest" description="Disordered" evidence="27">
    <location>
        <begin position="843"/>
        <end position="936"/>
    </location>
</feature>
<comment type="subcellular location">
    <subcellularLocation>
        <location evidence="1">Cytoplasm</location>
        <location evidence="1">Cytoskeleton</location>
        <location evidence="1">Cilium basal body</location>
    </subcellularLocation>
    <subcellularLocation>
        <location evidence="4">Cytoplasmic vesicle</location>
    </subcellularLocation>
    <subcellularLocation>
        <location evidence="3">Endosome</location>
    </subcellularLocation>
    <subcellularLocation>
        <location evidence="2">Nucleus</location>
    </subcellularLocation>
</comment>
<evidence type="ECO:0000256" key="26">
    <source>
        <dbReference type="SAM" id="Coils"/>
    </source>
</evidence>
<evidence type="ECO:0000256" key="9">
    <source>
        <dbReference type="ARBA" id="ARBA00022490"/>
    </source>
</evidence>
<dbReference type="EC" id="3.1.3.48" evidence="6"/>
<dbReference type="eggNOG" id="KOG0789">
    <property type="taxonomic scope" value="Eukaryota"/>
</dbReference>
<feature type="compositionally biased region" description="Polar residues" evidence="27">
    <location>
        <begin position="628"/>
        <end position="644"/>
    </location>
</feature>
<protein>
    <recommendedName>
        <fullName evidence="25">Tyrosine-protein phosphatase non-receptor type 23</fullName>
        <ecNumber evidence="6">3.1.3.48</ecNumber>
    </recommendedName>
</protein>
<dbReference type="GO" id="GO:0045022">
    <property type="term" value="P:early endosome to late endosome transport"/>
    <property type="evidence" value="ECO:0007669"/>
    <property type="project" value="TreeGrafter"/>
</dbReference>
<evidence type="ECO:0000256" key="7">
    <source>
        <dbReference type="ARBA" id="ARBA00022448"/>
    </source>
</evidence>
<keyword evidence="15" id="KW-0802">TPR repeat</keyword>
<dbReference type="PROSITE" id="PS50055">
    <property type="entry name" value="TYR_PHOSPHATASE_PTP"/>
    <property type="match status" value="1"/>
</dbReference>
<evidence type="ECO:0000256" key="23">
    <source>
        <dbReference type="ARBA" id="ARBA00023329"/>
    </source>
</evidence>
<comment type="similarity">
    <text evidence="5">Belongs to the protein-tyrosine phosphatase family. Non-receptor class subfamily.</text>
</comment>
<feature type="compositionally biased region" description="Low complexity" evidence="27">
    <location>
        <begin position="749"/>
        <end position="775"/>
    </location>
</feature>
<keyword evidence="22" id="KW-0966">Cell projection</keyword>
<keyword evidence="9" id="KW-0963">Cytoplasm</keyword>
<dbReference type="Gene3D" id="1.20.140.50">
    <property type="entry name" value="alix/aip1 like domains"/>
    <property type="match status" value="1"/>
</dbReference>